<organism evidence="5 6">
    <name type="scientific">Artemia franciscana</name>
    <name type="common">Brine shrimp</name>
    <name type="synonym">Artemia sanfranciscana</name>
    <dbReference type="NCBI Taxonomy" id="6661"/>
    <lineage>
        <taxon>Eukaryota</taxon>
        <taxon>Metazoa</taxon>
        <taxon>Ecdysozoa</taxon>
        <taxon>Arthropoda</taxon>
        <taxon>Crustacea</taxon>
        <taxon>Branchiopoda</taxon>
        <taxon>Anostraca</taxon>
        <taxon>Artemiidae</taxon>
        <taxon>Artemia</taxon>
    </lineage>
</organism>
<comment type="caution">
    <text evidence="5">The sequence shown here is derived from an EMBL/GenBank/DDBJ whole genome shotgun (WGS) entry which is preliminary data.</text>
</comment>
<keyword evidence="3" id="KW-0269">Exonuclease</keyword>
<dbReference type="CDD" id="cd06133">
    <property type="entry name" value="ERI-1_3'hExo_like"/>
    <property type="match status" value="1"/>
</dbReference>
<dbReference type="GO" id="GO:0003676">
    <property type="term" value="F:nucleic acid binding"/>
    <property type="evidence" value="ECO:0007669"/>
    <property type="project" value="InterPro"/>
</dbReference>
<dbReference type="AlphaFoldDB" id="A0AA88H709"/>
<dbReference type="PANTHER" id="PTHR23044:SF61">
    <property type="entry name" value="3'-5' EXORIBONUCLEASE 1-RELATED"/>
    <property type="match status" value="1"/>
</dbReference>
<evidence type="ECO:0000256" key="1">
    <source>
        <dbReference type="ARBA" id="ARBA00022722"/>
    </source>
</evidence>
<dbReference type="FunFam" id="3.30.420.10:FF:000034">
    <property type="entry name" value="3'-5' exoribonuclease 1"/>
    <property type="match status" value="1"/>
</dbReference>
<evidence type="ECO:0000256" key="3">
    <source>
        <dbReference type="ARBA" id="ARBA00022839"/>
    </source>
</evidence>
<evidence type="ECO:0000313" key="5">
    <source>
        <dbReference type="EMBL" id="KAK2705983.1"/>
    </source>
</evidence>
<feature type="domain" description="Exonuclease" evidence="4">
    <location>
        <begin position="151"/>
        <end position="335"/>
    </location>
</feature>
<keyword evidence="6" id="KW-1185">Reference proteome</keyword>
<evidence type="ECO:0000259" key="4">
    <source>
        <dbReference type="SMART" id="SM00479"/>
    </source>
</evidence>
<evidence type="ECO:0000313" key="6">
    <source>
        <dbReference type="Proteomes" id="UP001187531"/>
    </source>
</evidence>
<dbReference type="GO" id="GO:0000175">
    <property type="term" value="F:3'-5'-RNA exonuclease activity"/>
    <property type="evidence" value="ECO:0007669"/>
    <property type="project" value="InterPro"/>
</dbReference>
<dbReference type="InterPro" id="IPR036397">
    <property type="entry name" value="RNaseH_sf"/>
</dbReference>
<dbReference type="InterPro" id="IPR013520">
    <property type="entry name" value="Ribonucl_H"/>
</dbReference>
<dbReference type="Proteomes" id="UP001187531">
    <property type="component" value="Unassembled WGS sequence"/>
</dbReference>
<keyword evidence="2" id="KW-0378">Hydrolase</keyword>
<gene>
    <name evidence="5" type="ORF">QYM36_016115</name>
</gene>
<dbReference type="InterPro" id="IPR036361">
    <property type="entry name" value="SAP_dom_sf"/>
</dbReference>
<sequence>MSGFKLVGRKNRIEFSQVPNELLEFNEDEIILDSGKSVEHSNGFDVGGNSLNEKVKRNTVKHSSKKPNYLKKLPKIARDHPVYTRLKGIDKWIGTLSKEEVSDKLKQFQLECNGKRDVLSNRLKHFYKHQLLIMAALQEKNKYSVPLTYDYFVVIDFEATCEAGKQEEYRHEIIEFPAVLIKGTTGEVVDEFRQFCRPSLEPKLSDFCLELTGISQETIDASPSFIEVLDMFKRWLEKHQLGTKYSFSLVTDGPWDMGRFLLIQCSLCGITFPEFALTWCNIRKIFSNYYDTRRYPLSVMLELLGMEFEGRAHSGLDDARNIARILSRLLLDGANLRVNERIYLGPLPSQNQKPIPKDLKIYDLSSVVVPISSEEFKRYYKCQMKIEDDSLSARVEGIKIL</sequence>
<dbReference type="Pfam" id="PF00929">
    <property type="entry name" value="RNase_T"/>
    <property type="match status" value="1"/>
</dbReference>
<dbReference type="EMBL" id="JAVRJZ010000020">
    <property type="protein sequence ID" value="KAK2705983.1"/>
    <property type="molecule type" value="Genomic_DNA"/>
</dbReference>
<proteinExistence type="predicted"/>
<accession>A0AA88H709</accession>
<dbReference type="InterPro" id="IPR012337">
    <property type="entry name" value="RNaseH-like_sf"/>
</dbReference>
<dbReference type="InterPro" id="IPR051274">
    <property type="entry name" value="3-5_Exoribonuclease"/>
</dbReference>
<protein>
    <recommendedName>
        <fullName evidence="4">Exonuclease domain-containing protein</fullName>
    </recommendedName>
</protein>
<dbReference type="InterPro" id="IPR047201">
    <property type="entry name" value="ERI-1_3'hExo-like"/>
</dbReference>
<dbReference type="SMART" id="SM00479">
    <property type="entry name" value="EXOIII"/>
    <property type="match status" value="1"/>
</dbReference>
<keyword evidence="1" id="KW-0540">Nuclease</keyword>
<evidence type="ECO:0000256" key="2">
    <source>
        <dbReference type="ARBA" id="ARBA00022801"/>
    </source>
</evidence>
<dbReference type="Gene3D" id="3.30.420.10">
    <property type="entry name" value="Ribonuclease H-like superfamily/Ribonuclease H"/>
    <property type="match status" value="1"/>
</dbReference>
<name>A0AA88H709_ARTSF</name>
<dbReference type="PANTHER" id="PTHR23044">
    <property type="entry name" value="3'-5' EXONUCLEASE ERI1-RELATED"/>
    <property type="match status" value="1"/>
</dbReference>
<dbReference type="Gene3D" id="1.10.720.30">
    <property type="entry name" value="SAP domain"/>
    <property type="match status" value="1"/>
</dbReference>
<dbReference type="GO" id="GO:0005737">
    <property type="term" value="C:cytoplasm"/>
    <property type="evidence" value="ECO:0007669"/>
    <property type="project" value="TreeGrafter"/>
</dbReference>
<dbReference type="SUPFAM" id="SSF53098">
    <property type="entry name" value="Ribonuclease H-like"/>
    <property type="match status" value="1"/>
</dbReference>
<reference evidence="5" key="1">
    <citation type="submission" date="2023-07" db="EMBL/GenBank/DDBJ databases">
        <title>Chromosome-level genome assembly of Artemia franciscana.</title>
        <authorList>
            <person name="Jo E."/>
        </authorList>
    </citation>
    <scope>NUCLEOTIDE SEQUENCE</scope>
    <source>
        <tissue evidence="5">Whole body</tissue>
    </source>
</reference>